<keyword evidence="3" id="KW-0238">DNA-binding</keyword>
<dbReference type="Gene3D" id="3.40.50.2300">
    <property type="match status" value="1"/>
</dbReference>
<dbReference type="InterPro" id="IPR000792">
    <property type="entry name" value="Tscrpt_reg_LuxR_C"/>
</dbReference>
<evidence type="ECO:0000256" key="1">
    <source>
        <dbReference type="ARBA" id="ARBA00022553"/>
    </source>
</evidence>
<keyword evidence="9" id="KW-1185">Reference proteome</keyword>
<dbReference type="Pfam" id="PF00196">
    <property type="entry name" value="GerE"/>
    <property type="match status" value="1"/>
</dbReference>
<feature type="modified residue" description="4-aspartylphosphate" evidence="5">
    <location>
        <position position="28"/>
    </location>
</feature>
<keyword evidence="1 5" id="KW-0597">Phosphoprotein</keyword>
<dbReference type="SMART" id="SM00448">
    <property type="entry name" value="REC"/>
    <property type="match status" value="1"/>
</dbReference>
<dbReference type="SMART" id="SM00421">
    <property type="entry name" value="HTH_LUXR"/>
    <property type="match status" value="1"/>
</dbReference>
<dbReference type="EMBL" id="BAAAQQ010000007">
    <property type="protein sequence ID" value="GAA2121605.1"/>
    <property type="molecule type" value="Genomic_DNA"/>
</dbReference>
<evidence type="ECO:0000256" key="3">
    <source>
        <dbReference type="ARBA" id="ARBA00023125"/>
    </source>
</evidence>
<dbReference type="Pfam" id="PF00072">
    <property type="entry name" value="Response_reg"/>
    <property type="match status" value="1"/>
</dbReference>
<dbReference type="Proteomes" id="UP001500575">
    <property type="component" value="Unassembled WGS sequence"/>
</dbReference>
<dbReference type="PROSITE" id="PS50110">
    <property type="entry name" value="RESPONSE_REGULATORY"/>
    <property type="match status" value="1"/>
</dbReference>
<dbReference type="PRINTS" id="PR00038">
    <property type="entry name" value="HTHLUXR"/>
</dbReference>
<keyword evidence="2" id="KW-0805">Transcription regulation</keyword>
<organism evidence="8 9">
    <name type="scientific">Nocardioides bigeumensis</name>
    <dbReference type="NCBI Taxonomy" id="433657"/>
    <lineage>
        <taxon>Bacteria</taxon>
        <taxon>Bacillati</taxon>
        <taxon>Actinomycetota</taxon>
        <taxon>Actinomycetes</taxon>
        <taxon>Propionibacteriales</taxon>
        <taxon>Nocardioidaceae</taxon>
        <taxon>Nocardioides</taxon>
    </lineage>
</organism>
<keyword evidence="4" id="KW-0804">Transcription</keyword>
<feature type="domain" description="HTH luxR-type" evidence="6">
    <location>
        <begin position="116"/>
        <end position="181"/>
    </location>
</feature>
<evidence type="ECO:0000313" key="8">
    <source>
        <dbReference type="EMBL" id="GAA2121605.1"/>
    </source>
</evidence>
<dbReference type="PANTHER" id="PTHR43214">
    <property type="entry name" value="TWO-COMPONENT RESPONSE REGULATOR"/>
    <property type="match status" value="1"/>
</dbReference>
<evidence type="ECO:0000256" key="5">
    <source>
        <dbReference type="PROSITE-ProRule" id="PRU00169"/>
    </source>
</evidence>
<dbReference type="InterPro" id="IPR058245">
    <property type="entry name" value="NreC/VraR/RcsB-like_REC"/>
</dbReference>
<name>A0ABN2Y3L6_9ACTN</name>
<evidence type="ECO:0000256" key="2">
    <source>
        <dbReference type="ARBA" id="ARBA00023015"/>
    </source>
</evidence>
<evidence type="ECO:0000259" key="7">
    <source>
        <dbReference type="PROSITE" id="PS50110"/>
    </source>
</evidence>
<dbReference type="InterPro" id="IPR011006">
    <property type="entry name" value="CheY-like_superfamily"/>
</dbReference>
<dbReference type="InterPro" id="IPR001789">
    <property type="entry name" value="Sig_transdc_resp-reg_receiver"/>
</dbReference>
<evidence type="ECO:0000256" key="4">
    <source>
        <dbReference type="ARBA" id="ARBA00023163"/>
    </source>
</evidence>
<gene>
    <name evidence="8" type="ORF">GCM10009843_16030</name>
</gene>
<comment type="caution">
    <text evidence="8">The sequence shown here is derived from an EMBL/GenBank/DDBJ whole genome shotgun (WGS) entry which is preliminary data.</text>
</comment>
<evidence type="ECO:0000313" key="9">
    <source>
        <dbReference type="Proteomes" id="UP001500575"/>
    </source>
</evidence>
<evidence type="ECO:0000259" key="6">
    <source>
        <dbReference type="PROSITE" id="PS50043"/>
    </source>
</evidence>
<feature type="domain" description="Response regulatory" evidence="7">
    <location>
        <begin position="1"/>
        <end position="93"/>
    </location>
</feature>
<dbReference type="CDD" id="cd06170">
    <property type="entry name" value="LuxR_C_like"/>
    <property type="match status" value="1"/>
</dbReference>
<dbReference type="PROSITE" id="PS50043">
    <property type="entry name" value="HTH_LUXR_2"/>
    <property type="match status" value="1"/>
</dbReference>
<reference evidence="8 9" key="1">
    <citation type="journal article" date="2019" name="Int. J. Syst. Evol. Microbiol.">
        <title>The Global Catalogue of Microorganisms (GCM) 10K type strain sequencing project: providing services to taxonomists for standard genome sequencing and annotation.</title>
        <authorList>
            <consortium name="The Broad Institute Genomics Platform"/>
            <consortium name="The Broad Institute Genome Sequencing Center for Infectious Disease"/>
            <person name="Wu L."/>
            <person name="Ma J."/>
        </authorList>
    </citation>
    <scope>NUCLEOTIDE SEQUENCE [LARGE SCALE GENOMIC DNA]</scope>
    <source>
        <strain evidence="8 9">JCM 16021</strain>
    </source>
</reference>
<dbReference type="CDD" id="cd17535">
    <property type="entry name" value="REC_NarL-like"/>
    <property type="match status" value="1"/>
</dbReference>
<dbReference type="SUPFAM" id="SSF52172">
    <property type="entry name" value="CheY-like"/>
    <property type="match status" value="1"/>
</dbReference>
<dbReference type="InterPro" id="IPR039420">
    <property type="entry name" value="WalR-like"/>
</dbReference>
<accession>A0ABN2Y3L6</accession>
<protein>
    <submittedName>
        <fullName evidence="8">Response regulator transcription factor</fullName>
    </submittedName>
</protein>
<dbReference type="PROSITE" id="PS00622">
    <property type="entry name" value="HTH_LUXR_1"/>
    <property type="match status" value="1"/>
</dbReference>
<dbReference type="PANTHER" id="PTHR43214:SF24">
    <property type="entry name" value="TRANSCRIPTIONAL REGULATORY PROTEIN NARL-RELATED"/>
    <property type="match status" value="1"/>
</dbReference>
<sequence length="184" mass="19457">MVVVGEAATADQAIEGINSVVPDVALLDARLPDGTGMEVCREVRSRHPEVAVLILTSFDDDSALFSAIMAGAAGFVLKQVRSSDLVSIVRRAAAGQSTLDPEVTRRVLDRVRSGRSLAMPAGLTPQETRVLEHIGRGLTNRQIAEEMLLTEKTVKNYVSSVLAKLGVSSRTKAALVAVHAEGAA</sequence>
<proteinExistence type="predicted"/>